<dbReference type="AlphaFoldDB" id="A0A5N6QIY5"/>
<protein>
    <submittedName>
        <fullName evidence="1">Uncharacterized protein</fullName>
    </submittedName>
</protein>
<sequence length="298" mass="34477">MEEDRQSMEKNLEERRQNCIQRNCALDNMLNICRELEEEEKEANNMPNQKVIETLKGVDDQMEESFDHLSHHDAHNNDDFAMIPEIESMELQRGHPVPEHEDEHLDLSIEQIKKSRKEVQQAADPGKIQLLLEYRKLEFLNKNQDLLALDKLFNLKHHLLNESSQPSCKDLLWSVTDPHINDALAMISSIKSMELQRGNPALRISESVGVEIVDLMWKNLGGAENLTLVMKTMPKIVVNYSTASCVMVLVFKHRWRWKFSDKHPSSVIISSTGVWVRECRDDGGRASCHMLHKWAISF</sequence>
<dbReference type="EMBL" id="CM017321">
    <property type="protein sequence ID" value="KAE7998070.1"/>
    <property type="molecule type" value="Genomic_DNA"/>
</dbReference>
<proteinExistence type="predicted"/>
<keyword evidence="2" id="KW-1185">Reference proteome</keyword>
<dbReference type="Proteomes" id="UP000327013">
    <property type="component" value="Chromosome 1"/>
</dbReference>
<organism evidence="1 2">
    <name type="scientific">Carpinus fangiana</name>
    <dbReference type="NCBI Taxonomy" id="176857"/>
    <lineage>
        <taxon>Eukaryota</taxon>
        <taxon>Viridiplantae</taxon>
        <taxon>Streptophyta</taxon>
        <taxon>Embryophyta</taxon>
        <taxon>Tracheophyta</taxon>
        <taxon>Spermatophyta</taxon>
        <taxon>Magnoliopsida</taxon>
        <taxon>eudicotyledons</taxon>
        <taxon>Gunneridae</taxon>
        <taxon>Pentapetalae</taxon>
        <taxon>rosids</taxon>
        <taxon>fabids</taxon>
        <taxon>Fagales</taxon>
        <taxon>Betulaceae</taxon>
        <taxon>Carpinus</taxon>
    </lineage>
</organism>
<gene>
    <name evidence="1" type="ORF">FH972_002648</name>
</gene>
<evidence type="ECO:0000313" key="1">
    <source>
        <dbReference type="EMBL" id="KAE7998070.1"/>
    </source>
</evidence>
<accession>A0A5N6QIY5</accession>
<name>A0A5N6QIY5_9ROSI</name>
<evidence type="ECO:0000313" key="2">
    <source>
        <dbReference type="Proteomes" id="UP000327013"/>
    </source>
</evidence>
<reference evidence="1 2" key="1">
    <citation type="submission" date="2019-06" db="EMBL/GenBank/DDBJ databases">
        <title>A chromosomal-level reference genome of Carpinus fangiana (Coryloideae, Betulaceae).</title>
        <authorList>
            <person name="Yang X."/>
            <person name="Wang Z."/>
            <person name="Zhang L."/>
            <person name="Hao G."/>
            <person name="Liu J."/>
            <person name="Yang Y."/>
        </authorList>
    </citation>
    <scope>NUCLEOTIDE SEQUENCE [LARGE SCALE GENOMIC DNA]</scope>
    <source>
        <strain evidence="1">Cfa_2016G</strain>
        <tissue evidence="1">Leaf</tissue>
    </source>
</reference>